<reference evidence="2 3" key="2">
    <citation type="submission" date="2018-11" db="EMBL/GenBank/DDBJ databases">
        <authorList>
            <consortium name="Pathogen Informatics"/>
        </authorList>
    </citation>
    <scope>NUCLEOTIDE SEQUENCE [LARGE SCALE GENOMIC DNA]</scope>
    <source>
        <strain evidence="2 3">Egypt</strain>
    </source>
</reference>
<keyword evidence="3" id="KW-1185">Reference proteome</keyword>
<gene>
    <name evidence="2" type="ORF">ECPE_LOCUS16022</name>
</gene>
<accession>A0A183B9Y7</accession>
<dbReference type="AlphaFoldDB" id="A0A183B9Y7"/>
<protein>
    <submittedName>
        <fullName evidence="4">DUF5808 domain-containing protein</fullName>
    </submittedName>
</protein>
<evidence type="ECO:0000313" key="4">
    <source>
        <dbReference type="WBParaSite" id="ECPE_0001606201-mRNA-1"/>
    </source>
</evidence>
<evidence type="ECO:0000313" key="3">
    <source>
        <dbReference type="Proteomes" id="UP000272942"/>
    </source>
</evidence>
<dbReference type="EMBL" id="UZAN01062657">
    <property type="protein sequence ID" value="VDP93294.1"/>
    <property type="molecule type" value="Genomic_DNA"/>
</dbReference>
<proteinExistence type="predicted"/>
<feature type="compositionally biased region" description="Polar residues" evidence="1">
    <location>
        <begin position="1"/>
        <end position="13"/>
    </location>
</feature>
<evidence type="ECO:0000313" key="2">
    <source>
        <dbReference type="EMBL" id="VDP93294.1"/>
    </source>
</evidence>
<dbReference type="WBParaSite" id="ECPE_0001606201-mRNA-1">
    <property type="protein sequence ID" value="ECPE_0001606201-mRNA-1"/>
    <property type="gene ID" value="ECPE_0001606201"/>
</dbReference>
<dbReference type="Proteomes" id="UP000272942">
    <property type="component" value="Unassembled WGS sequence"/>
</dbReference>
<name>A0A183B9Y7_9TREM</name>
<organism evidence="4">
    <name type="scientific">Echinostoma caproni</name>
    <dbReference type="NCBI Taxonomy" id="27848"/>
    <lineage>
        <taxon>Eukaryota</taxon>
        <taxon>Metazoa</taxon>
        <taxon>Spiralia</taxon>
        <taxon>Lophotrochozoa</taxon>
        <taxon>Platyhelminthes</taxon>
        <taxon>Trematoda</taxon>
        <taxon>Digenea</taxon>
        <taxon>Plagiorchiida</taxon>
        <taxon>Echinostomata</taxon>
        <taxon>Echinostomatoidea</taxon>
        <taxon>Echinostomatidae</taxon>
        <taxon>Echinostoma</taxon>
    </lineage>
</organism>
<sequence length="103" mass="11173">MIEFTTFTPGQTDSVSGRQRGRGRISVSGGGDAPNDPGINFGGGAGYYPRLPSFALFIPDLVGLDLLKAWGRHPQWTIWFRQWLLGAVVSTVFDPMRPHSGPG</sequence>
<feature type="region of interest" description="Disordered" evidence="1">
    <location>
        <begin position="1"/>
        <end position="36"/>
    </location>
</feature>
<evidence type="ECO:0000256" key="1">
    <source>
        <dbReference type="SAM" id="MobiDB-lite"/>
    </source>
</evidence>
<reference evidence="4" key="1">
    <citation type="submission" date="2016-06" db="UniProtKB">
        <authorList>
            <consortium name="WormBaseParasite"/>
        </authorList>
    </citation>
    <scope>IDENTIFICATION</scope>
</reference>